<proteinExistence type="predicted"/>
<dbReference type="EMBL" id="FMAR01000010">
    <property type="protein sequence ID" value="SCC48974.1"/>
    <property type="molecule type" value="Genomic_DNA"/>
</dbReference>
<dbReference type="STRING" id="1335309.GA0116948_110146"/>
<keyword evidence="1" id="KW-0812">Transmembrane</keyword>
<keyword evidence="1" id="KW-1133">Transmembrane helix</keyword>
<gene>
    <name evidence="2" type="ORF">GA0116948_110146</name>
</gene>
<dbReference type="Proteomes" id="UP000242818">
    <property type="component" value="Unassembled WGS sequence"/>
</dbReference>
<name>A0A1C4EZD8_9BACT</name>
<reference evidence="2 3" key="1">
    <citation type="submission" date="2016-08" db="EMBL/GenBank/DDBJ databases">
        <authorList>
            <person name="Seilhamer J.J."/>
        </authorList>
    </citation>
    <scope>NUCLEOTIDE SEQUENCE [LARGE SCALE GENOMIC DNA]</scope>
    <source>
        <strain evidence="2 3">A37T2</strain>
    </source>
</reference>
<organism evidence="2 3">
    <name type="scientific">Chitinophaga costaii</name>
    <dbReference type="NCBI Taxonomy" id="1335309"/>
    <lineage>
        <taxon>Bacteria</taxon>
        <taxon>Pseudomonadati</taxon>
        <taxon>Bacteroidota</taxon>
        <taxon>Chitinophagia</taxon>
        <taxon>Chitinophagales</taxon>
        <taxon>Chitinophagaceae</taxon>
        <taxon>Chitinophaga</taxon>
    </lineage>
</organism>
<protein>
    <submittedName>
        <fullName evidence="2">Uncharacterized protein</fullName>
    </submittedName>
</protein>
<evidence type="ECO:0000313" key="3">
    <source>
        <dbReference type="Proteomes" id="UP000242818"/>
    </source>
</evidence>
<dbReference type="AlphaFoldDB" id="A0A1C4EZD8"/>
<evidence type="ECO:0000256" key="1">
    <source>
        <dbReference type="SAM" id="Phobius"/>
    </source>
</evidence>
<sequence length="74" mass="7779">MYLPTVIAGEDNLYVLVDKKQVAAVMLSGWMFAGAGIFALLMALVTVCQPATKATMVNPVKSLQAELPAGIAPE</sequence>
<keyword evidence="3" id="KW-1185">Reference proteome</keyword>
<feature type="transmembrane region" description="Helical" evidence="1">
    <location>
        <begin position="22"/>
        <end position="47"/>
    </location>
</feature>
<evidence type="ECO:0000313" key="2">
    <source>
        <dbReference type="EMBL" id="SCC48974.1"/>
    </source>
</evidence>
<keyword evidence="1" id="KW-0472">Membrane</keyword>
<accession>A0A1C4EZD8</accession>